<sequence length="228" mass="24492">MRSSRRAFLGTLAAGSAVSLSGCTEGVLVETAYDCAVDEPTTTPHTRQPHIGQQSAPVSVEVFHDLSNRPTWAFTTHALSAILDDYVDTGTARIEFYDLPVPGDPDWAHQLASVARYIHAEAGQDGYRSYIETAAELFSSDQPTWQGVGDAASAAGVDPCTAIAHGSWKTYESDTEADRRYAHSLEIDAVPALLIDGQRLSDINPVNRSEGKISAAIEKALENSSGRK</sequence>
<dbReference type="InterPro" id="IPR012336">
    <property type="entry name" value="Thioredoxin-like_fold"/>
</dbReference>
<dbReference type="AlphaFoldDB" id="A0ABD6BZ84"/>
<protein>
    <submittedName>
        <fullName evidence="4">Thioredoxin domain-containing protein</fullName>
    </submittedName>
</protein>
<dbReference type="InterPro" id="IPR006311">
    <property type="entry name" value="TAT_signal"/>
</dbReference>
<reference evidence="4 5" key="1">
    <citation type="journal article" date="2019" name="Int. J. Syst. Evol. Microbiol.">
        <title>The Global Catalogue of Microorganisms (GCM) 10K type strain sequencing project: providing services to taxonomists for standard genome sequencing and annotation.</title>
        <authorList>
            <consortium name="The Broad Institute Genomics Platform"/>
            <consortium name="The Broad Institute Genome Sequencing Center for Infectious Disease"/>
            <person name="Wu L."/>
            <person name="Ma J."/>
        </authorList>
    </citation>
    <scope>NUCLEOTIDE SEQUENCE [LARGE SCALE GENOMIC DNA]</scope>
    <source>
        <strain evidence="4 5">CGMCC 1.12689</strain>
    </source>
</reference>
<keyword evidence="2" id="KW-0813">Transport</keyword>
<keyword evidence="5" id="KW-1185">Reference proteome</keyword>
<dbReference type="Pfam" id="PF13462">
    <property type="entry name" value="Thioredoxin_4"/>
    <property type="match status" value="1"/>
</dbReference>
<comment type="similarity">
    <text evidence="1">Belongs to the glutaredoxin family.</text>
</comment>
<dbReference type="EMBL" id="JBHUDB010000002">
    <property type="protein sequence ID" value="MFD1570396.1"/>
    <property type="molecule type" value="Genomic_DNA"/>
</dbReference>
<gene>
    <name evidence="4" type="ORF">ACFR9T_07295</name>
</gene>
<dbReference type="PROSITE" id="PS51257">
    <property type="entry name" value="PROKAR_LIPOPROTEIN"/>
    <property type="match status" value="1"/>
</dbReference>
<evidence type="ECO:0000256" key="2">
    <source>
        <dbReference type="ARBA" id="ARBA00022982"/>
    </source>
</evidence>
<dbReference type="RefSeq" id="WP_256418147.1">
    <property type="nucleotide sequence ID" value="NZ_JANHDL010000004.1"/>
</dbReference>
<organism evidence="4 5">
    <name type="scientific">Halorubrum laminariae</name>
    <dbReference type="NCBI Taxonomy" id="1433523"/>
    <lineage>
        <taxon>Archaea</taxon>
        <taxon>Methanobacteriati</taxon>
        <taxon>Methanobacteriota</taxon>
        <taxon>Stenosarchaea group</taxon>
        <taxon>Halobacteria</taxon>
        <taxon>Halobacteriales</taxon>
        <taxon>Haloferacaceae</taxon>
        <taxon>Halorubrum</taxon>
    </lineage>
</organism>
<keyword evidence="2" id="KW-0249">Electron transport</keyword>
<dbReference type="SUPFAM" id="SSF52833">
    <property type="entry name" value="Thioredoxin-like"/>
    <property type="match status" value="1"/>
</dbReference>
<evidence type="ECO:0000256" key="1">
    <source>
        <dbReference type="ARBA" id="ARBA00007787"/>
    </source>
</evidence>
<comment type="caution">
    <text evidence="4">The sequence shown here is derived from an EMBL/GenBank/DDBJ whole genome shotgun (WGS) entry which is preliminary data.</text>
</comment>
<evidence type="ECO:0000259" key="3">
    <source>
        <dbReference type="Pfam" id="PF13462"/>
    </source>
</evidence>
<dbReference type="Proteomes" id="UP001597185">
    <property type="component" value="Unassembled WGS sequence"/>
</dbReference>
<feature type="domain" description="Thioredoxin-like fold" evidence="3">
    <location>
        <begin position="48"/>
        <end position="202"/>
    </location>
</feature>
<dbReference type="PROSITE" id="PS51318">
    <property type="entry name" value="TAT"/>
    <property type="match status" value="1"/>
</dbReference>
<dbReference type="Gene3D" id="3.40.30.10">
    <property type="entry name" value="Glutaredoxin"/>
    <property type="match status" value="1"/>
</dbReference>
<accession>A0ABD6BZ84</accession>
<dbReference type="InterPro" id="IPR036249">
    <property type="entry name" value="Thioredoxin-like_sf"/>
</dbReference>
<name>A0ABD6BZ84_9EURY</name>
<evidence type="ECO:0000313" key="4">
    <source>
        <dbReference type="EMBL" id="MFD1570396.1"/>
    </source>
</evidence>
<evidence type="ECO:0000313" key="5">
    <source>
        <dbReference type="Proteomes" id="UP001597185"/>
    </source>
</evidence>
<proteinExistence type="inferred from homology"/>